<evidence type="ECO:0000313" key="2">
    <source>
        <dbReference type="Proteomes" id="UP000729913"/>
    </source>
</evidence>
<protein>
    <submittedName>
        <fullName evidence="1">Uncharacterized protein</fullName>
    </submittedName>
</protein>
<dbReference type="GO" id="GO:0016192">
    <property type="term" value="P:vesicle-mediated transport"/>
    <property type="evidence" value="ECO:0007669"/>
    <property type="project" value="InterPro"/>
</dbReference>
<dbReference type="AlphaFoldDB" id="A0A8J5R0Y0"/>
<dbReference type="GO" id="GO:0031085">
    <property type="term" value="C:BLOC-3 complex"/>
    <property type="evidence" value="ECO:0007669"/>
    <property type="project" value="TreeGrafter"/>
</dbReference>
<sequence>MLVGSPLKCKTYLNQQMKSLPVPGILCGDYYKKLSQIYFPKVSFNKMRIYELYCVHLGLATSSCVLEHSRRLAATIWEITGLPNNPADIL</sequence>
<proteinExistence type="predicted"/>
<evidence type="ECO:0000313" key="1">
    <source>
        <dbReference type="EMBL" id="KAG8035333.1"/>
    </source>
</evidence>
<dbReference type="EMBL" id="JAAOIC020000060">
    <property type="protein sequence ID" value="KAG8035333.1"/>
    <property type="molecule type" value="Genomic_DNA"/>
</dbReference>
<gene>
    <name evidence="1" type="ORF">G9C98_006779</name>
</gene>
<accession>A0A8J5R0Y0</accession>
<comment type="caution">
    <text evidence="1">The sequence shown here is derived from an EMBL/GenBank/DDBJ whole genome shotgun (WGS) entry which is preliminary data.</text>
</comment>
<organism evidence="1 2">
    <name type="scientific">Cotesia typhae</name>
    <dbReference type="NCBI Taxonomy" id="2053667"/>
    <lineage>
        <taxon>Eukaryota</taxon>
        <taxon>Metazoa</taxon>
        <taxon>Ecdysozoa</taxon>
        <taxon>Arthropoda</taxon>
        <taxon>Hexapoda</taxon>
        <taxon>Insecta</taxon>
        <taxon>Pterygota</taxon>
        <taxon>Neoptera</taxon>
        <taxon>Endopterygota</taxon>
        <taxon>Hymenoptera</taxon>
        <taxon>Apocrita</taxon>
        <taxon>Ichneumonoidea</taxon>
        <taxon>Braconidae</taxon>
        <taxon>Microgastrinae</taxon>
        <taxon>Cotesia</taxon>
    </lineage>
</organism>
<dbReference type="OrthoDB" id="10255234at2759"/>
<dbReference type="InterPro" id="IPR026053">
    <property type="entry name" value="HPS1"/>
</dbReference>
<dbReference type="PANTHER" id="PTHR12761">
    <property type="entry name" value="HERMANSKY-PUDLAK SYNDROME PROTEIN 1"/>
    <property type="match status" value="1"/>
</dbReference>
<dbReference type="GO" id="GO:0005085">
    <property type="term" value="F:guanyl-nucleotide exchange factor activity"/>
    <property type="evidence" value="ECO:0007669"/>
    <property type="project" value="TreeGrafter"/>
</dbReference>
<name>A0A8J5R0Y0_9HYME</name>
<reference evidence="1" key="2">
    <citation type="submission" date="2021-04" db="EMBL/GenBank/DDBJ databases">
        <title>Genome-wide patterns of bracovirus chromosomal integration into multiple host tissues during parasitism.</title>
        <authorList>
            <person name="Chebbi M.A.C."/>
        </authorList>
    </citation>
    <scope>NUCLEOTIDE SEQUENCE</scope>
    <source>
        <tissue evidence="1">Whole body</tissue>
    </source>
</reference>
<reference evidence="1" key="1">
    <citation type="submission" date="2020-03" db="EMBL/GenBank/DDBJ databases">
        <authorList>
            <person name="Chebbi M.A."/>
            <person name="Drezen J.M."/>
        </authorList>
    </citation>
    <scope>NUCLEOTIDE SEQUENCE</scope>
    <source>
        <tissue evidence="1">Whole body</tissue>
    </source>
</reference>
<dbReference type="PANTHER" id="PTHR12761:SF1">
    <property type="entry name" value="BLOC-3 COMPLEX MEMBER HPS1"/>
    <property type="match status" value="1"/>
</dbReference>
<keyword evidence="2" id="KW-1185">Reference proteome</keyword>
<dbReference type="Proteomes" id="UP000729913">
    <property type="component" value="Unassembled WGS sequence"/>
</dbReference>